<dbReference type="Proteomes" id="UP000183788">
    <property type="component" value="Unassembled WGS sequence"/>
</dbReference>
<keyword evidence="5" id="KW-0378">Hydrolase</keyword>
<accession>A0A1K1N6G2</accession>
<dbReference type="SUPFAM" id="SSF88713">
    <property type="entry name" value="Glycoside hydrolase/deacetylase"/>
    <property type="match status" value="1"/>
</dbReference>
<dbReference type="Pfam" id="PF01522">
    <property type="entry name" value="Polysacc_deac_1"/>
    <property type="match status" value="1"/>
</dbReference>
<evidence type="ECO:0000313" key="7">
    <source>
        <dbReference type="Proteomes" id="UP001326715"/>
    </source>
</evidence>
<name>A0A1K1N6G2_9BACT</name>
<keyword evidence="2" id="KW-0732">Signal</keyword>
<dbReference type="STRING" id="1004.SAMN05661012_01023"/>
<dbReference type="EC" id="3.-.-.-" evidence="5"/>
<dbReference type="Proteomes" id="UP001326715">
    <property type="component" value="Chromosome"/>
</dbReference>
<comment type="subcellular location">
    <subcellularLocation>
        <location evidence="1">Secreted</location>
    </subcellularLocation>
</comment>
<reference evidence="4 6" key="1">
    <citation type="submission" date="2016-11" db="EMBL/GenBank/DDBJ databases">
        <authorList>
            <person name="Jaros S."/>
            <person name="Januszkiewicz K."/>
            <person name="Wedrychowicz H."/>
        </authorList>
    </citation>
    <scope>NUCLEOTIDE SEQUENCE [LARGE SCALE GENOMIC DNA]</scope>
    <source>
        <strain evidence="4 6">DSM 784</strain>
    </source>
</reference>
<dbReference type="CDD" id="cd10918">
    <property type="entry name" value="CE4_NodB_like_5s_6s"/>
    <property type="match status" value="1"/>
</dbReference>
<dbReference type="EMBL" id="FPIZ01000003">
    <property type="protein sequence ID" value="SFW31034.1"/>
    <property type="molecule type" value="Genomic_DNA"/>
</dbReference>
<dbReference type="InterPro" id="IPR051398">
    <property type="entry name" value="Polysacch_Deacetylase"/>
</dbReference>
<dbReference type="GO" id="GO:0005576">
    <property type="term" value="C:extracellular region"/>
    <property type="evidence" value="ECO:0007669"/>
    <property type="project" value="UniProtKB-SubCell"/>
</dbReference>
<dbReference type="InterPro" id="IPR011330">
    <property type="entry name" value="Glyco_hydro/deAcase_b/a-brl"/>
</dbReference>
<dbReference type="PANTHER" id="PTHR34216">
    <property type="match status" value="1"/>
</dbReference>
<keyword evidence="7" id="KW-1185">Reference proteome</keyword>
<evidence type="ECO:0000256" key="2">
    <source>
        <dbReference type="ARBA" id="ARBA00022729"/>
    </source>
</evidence>
<dbReference type="GO" id="GO:0005975">
    <property type="term" value="P:carbohydrate metabolic process"/>
    <property type="evidence" value="ECO:0007669"/>
    <property type="project" value="InterPro"/>
</dbReference>
<dbReference type="AlphaFoldDB" id="A0A1K1N6G2"/>
<protein>
    <submittedName>
        <fullName evidence="4 5">Polysaccharide deacetylase</fullName>
        <ecNumber evidence="5">3.-.-.-</ecNumber>
    </submittedName>
</protein>
<proteinExistence type="predicted"/>
<feature type="domain" description="NodB homology" evidence="3">
    <location>
        <begin position="86"/>
        <end position="264"/>
    </location>
</feature>
<reference evidence="5 7" key="2">
    <citation type="submission" date="2023-11" db="EMBL/GenBank/DDBJ databases">
        <title>MicrobeMod: A computational toolkit for identifying prokaryotic methylation and restriction-modification with nanopore sequencing.</title>
        <authorList>
            <person name="Crits-Christoph A."/>
            <person name="Kang S.C."/>
            <person name="Lee H."/>
            <person name="Ostrov N."/>
        </authorList>
    </citation>
    <scope>NUCLEOTIDE SEQUENCE [LARGE SCALE GENOMIC DNA]</scope>
    <source>
        <strain evidence="5 7">ATCC 23090</strain>
    </source>
</reference>
<dbReference type="PANTHER" id="PTHR34216:SF3">
    <property type="entry name" value="POLY-BETA-1,6-N-ACETYL-D-GLUCOSAMINE N-DEACETYLASE"/>
    <property type="match status" value="1"/>
</dbReference>
<gene>
    <name evidence="4" type="ORF">SAMN05661012_01023</name>
    <name evidence="5" type="ORF">SR876_05160</name>
</gene>
<dbReference type="GO" id="GO:0016810">
    <property type="term" value="F:hydrolase activity, acting on carbon-nitrogen (but not peptide) bonds"/>
    <property type="evidence" value="ECO:0007669"/>
    <property type="project" value="InterPro"/>
</dbReference>
<evidence type="ECO:0000259" key="3">
    <source>
        <dbReference type="Pfam" id="PF01522"/>
    </source>
</evidence>
<organism evidence="4 6">
    <name type="scientific">Chitinophaga sancti</name>
    <dbReference type="NCBI Taxonomy" id="1004"/>
    <lineage>
        <taxon>Bacteria</taxon>
        <taxon>Pseudomonadati</taxon>
        <taxon>Bacteroidota</taxon>
        <taxon>Chitinophagia</taxon>
        <taxon>Chitinophagales</taxon>
        <taxon>Chitinophagaceae</taxon>
        <taxon>Chitinophaga</taxon>
    </lineage>
</organism>
<evidence type="ECO:0000256" key="1">
    <source>
        <dbReference type="ARBA" id="ARBA00004613"/>
    </source>
</evidence>
<sequence>MSLVKNAFYSAAQLLPLAVLKQRRAGSLLLPYHHLVSDSPVPHIRHLYPWKGTKDFEKDLDYLLRRFKAVTLQDVIQSLRTGQSLPAGSFLLTFDDGLREIKDIVAPMLLRKGAPAAFFLNSAFLDNKNLFYKFKLSLIIESLQSGNHSRATLDRLYAFLQADESTVIAALKNITYTTRGQADEVAGILGISFAQYLSDVKPFLTMDEVGTLLQQGFAIGGHSIDHPYYKQLTLEEQLFQTRQSVDFLVQHFNLPYRAFAFPHTDAGVSKIFFNTLLEGPEPLDVIFGTANQRKDFNPKILHRFNCERPSVSINAAVKGILLLNKIQQMTNKDEISR</sequence>
<evidence type="ECO:0000313" key="4">
    <source>
        <dbReference type="EMBL" id="SFW31034.1"/>
    </source>
</evidence>
<dbReference type="Gene3D" id="3.20.20.370">
    <property type="entry name" value="Glycoside hydrolase/deacetylase"/>
    <property type="match status" value="1"/>
</dbReference>
<evidence type="ECO:0000313" key="6">
    <source>
        <dbReference type="Proteomes" id="UP000183788"/>
    </source>
</evidence>
<dbReference type="InterPro" id="IPR002509">
    <property type="entry name" value="NODB_dom"/>
</dbReference>
<evidence type="ECO:0000313" key="5">
    <source>
        <dbReference type="EMBL" id="WQG90876.1"/>
    </source>
</evidence>
<dbReference type="EMBL" id="CP140154">
    <property type="protein sequence ID" value="WQG90876.1"/>
    <property type="molecule type" value="Genomic_DNA"/>
</dbReference>
<dbReference type="OrthoDB" id="1446101at2"/>
<dbReference type="RefSeq" id="WP_072357532.1">
    <property type="nucleotide sequence ID" value="NZ_CP139972.1"/>
</dbReference>